<dbReference type="SUPFAM" id="SSF52540">
    <property type="entry name" value="P-loop containing nucleoside triphosphate hydrolases"/>
    <property type="match status" value="1"/>
</dbReference>
<dbReference type="InterPro" id="IPR031348">
    <property type="entry name" value="PigL_N"/>
</dbReference>
<keyword evidence="1" id="KW-0677">Repeat</keyword>
<evidence type="ECO:0000259" key="2">
    <source>
        <dbReference type="PROSITE" id="PS50837"/>
    </source>
</evidence>
<dbReference type="PROSITE" id="PS50837">
    <property type="entry name" value="NACHT"/>
    <property type="match status" value="1"/>
</dbReference>
<protein>
    <recommendedName>
        <fullName evidence="2">NACHT domain-containing protein</fullName>
    </recommendedName>
</protein>
<feature type="domain" description="NACHT" evidence="2">
    <location>
        <begin position="220"/>
        <end position="360"/>
    </location>
</feature>
<organism evidence="3 4">
    <name type="scientific">Neonectria punicea</name>
    <dbReference type="NCBI Taxonomy" id="979145"/>
    <lineage>
        <taxon>Eukaryota</taxon>
        <taxon>Fungi</taxon>
        <taxon>Dikarya</taxon>
        <taxon>Ascomycota</taxon>
        <taxon>Pezizomycotina</taxon>
        <taxon>Sordariomycetes</taxon>
        <taxon>Hypocreomycetidae</taxon>
        <taxon>Hypocreales</taxon>
        <taxon>Nectriaceae</taxon>
        <taxon>Neonectria</taxon>
    </lineage>
</organism>
<dbReference type="InterPro" id="IPR027417">
    <property type="entry name" value="P-loop_NTPase"/>
</dbReference>
<dbReference type="Gene3D" id="3.40.50.300">
    <property type="entry name" value="P-loop containing nucleotide triphosphate hydrolases"/>
    <property type="match status" value="1"/>
</dbReference>
<dbReference type="Pfam" id="PF17111">
    <property type="entry name" value="PigL_N"/>
    <property type="match status" value="1"/>
</dbReference>
<dbReference type="PANTHER" id="PTHR10039">
    <property type="entry name" value="AMELOGENIN"/>
    <property type="match status" value="1"/>
</dbReference>
<dbReference type="EMBL" id="JAZAVJ010000294">
    <property type="protein sequence ID" value="KAK7402593.1"/>
    <property type="molecule type" value="Genomic_DNA"/>
</dbReference>
<accession>A0ABR1GLD0</accession>
<dbReference type="Pfam" id="PF24883">
    <property type="entry name" value="NPHP3_N"/>
    <property type="match status" value="1"/>
</dbReference>
<dbReference type="InterPro" id="IPR007111">
    <property type="entry name" value="NACHT_NTPase"/>
</dbReference>
<proteinExistence type="predicted"/>
<evidence type="ECO:0000313" key="4">
    <source>
        <dbReference type="Proteomes" id="UP001498476"/>
    </source>
</evidence>
<dbReference type="PANTHER" id="PTHR10039:SF16">
    <property type="entry name" value="GPI INOSITOL-DEACYLASE"/>
    <property type="match status" value="1"/>
</dbReference>
<comment type="caution">
    <text evidence="3">The sequence shown here is derived from an EMBL/GenBank/DDBJ whole genome shotgun (WGS) entry which is preliminary data.</text>
</comment>
<keyword evidence="4" id="KW-1185">Reference proteome</keyword>
<evidence type="ECO:0000256" key="1">
    <source>
        <dbReference type="ARBA" id="ARBA00022737"/>
    </source>
</evidence>
<evidence type="ECO:0000313" key="3">
    <source>
        <dbReference type="EMBL" id="KAK7402593.1"/>
    </source>
</evidence>
<sequence length="436" mass="49970">MAEAIGLAASIIAVVDLSLKVTSKCKDIIETAKEAPRDLRTILVEISSLRSTLENLQFLAQYDSEFDEAVGNRQDMHDAVAGCKRTLEDLVDELGSLAITDDADVTPSRRQKLKDVVAWMFRESAAKKLLSDILQFKSTITLGLVGQTARDINQVKPVVHNVQETLTRTEQREICYWLEKSNPTEIHNYACRLYEHHTGSWMLRMKDWKSWLNNESRYIRFLWIYGIPGAGKTVLASFLIQSCQEYCSDTGKEGVACVYYYSYRNKQDEGVSLLSWLVSQLCRKLNWIPQNLAINHHLNSLPTMDDLKSALAALLDQMETVHFVVDAVDESLPRDNLLSLLEDLIIDPRFNKVRLLATSRRYSDIESVLRRYSVSISMSNAEVEKDIRTYVDSELNKRFTGWRVALKGEVLEALVQERRECQYLSPVLRVRCYSRR</sequence>
<dbReference type="InterPro" id="IPR056884">
    <property type="entry name" value="NPHP3-like_N"/>
</dbReference>
<dbReference type="Proteomes" id="UP001498476">
    <property type="component" value="Unassembled WGS sequence"/>
</dbReference>
<reference evidence="3 4" key="1">
    <citation type="journal article" date="2025" name="Microbiol. Resour. Announc.">
        <title>Draft genome sequences for Neonectria magnoliae and Neonectria punicea, canker pathogens of Liriodendron tulipifera and Acer saccharum in West Virginia.</title>
        <authorList>
            <person name="Petronek H.M."/>
            <person name="Kasson M.T."/>
            <person name="Metheny A.M."/>
            <person name="Stauder C.M."/>
            <person name="Lovett B."/>
            <person name="Lynch S.C."/>
            <person name="Garnas J.R."/>
            <person name="Kasson L.R."/>
            <person name="Stajich J.E."/>
        </authorList>
    </citation>
    <scope>NUCLEOTIDE SEQUENCE [LARGE SCALE GENOMIC DNA]</scope>
    <source>
        <strain evidence="3 4">NRRL 64653</strain>
    </source>
</reference>
<name>A0ABR1GLD0_9HYPO</name>
<gene>
    <name evidence="3" type="ORF">QQX98_011664</name>
</gene>